<dbReference type="EMBL" id="OV651820">
    <property type="protein sequence ID" value="CAH1114293.1"/>
    <property type="molecule type" value="Genomic_DNA"/>
</dbReference>
<dbReference type="PANTHER" id="PTHR47039">
    <property type="entry name" value="INOSITOL POLYPHOSPHATE 5-PHOSPHATASE E"/>
    <property type="match status" value="1"/>
</dbReference>
<evidence type="ECO:0000256" key="6">
    <source>
        <dbReference type="ARBA" id="ARBA00075837"/>
    </source>
</evidence>
<evidence type="ECO:0000259" key="7">
    <source>
        <dbReference type="SMART" id="SM00128"/>
    </source>
</evidence>
<dbReference type="AlphaFoldDB" id="A0A9P0GME9"/>
<gene>
    <name evidence="8" type="ORF">PSYICH_LOCUS14365</name>
</gene>
<evidence type="ECO:0000256" key="4">
    <source>
        <dbReference type="ARBA" id="ARBA00023098"/>
    </source>
</evidence>
<dbReference type="Gene3D" id="3.60.10.10">
    <property type="entry name" value="Endonuclease/exonuclease/phosphatase"/>
    <property type="match status" value="1"/>
</dbReference>
<keyword evidence="3" id="KW-0378">Hydrolase</keyword>
<dbReference type="Proteomes" id="UP001153636">
    <property type="component" value="Chromosome 8"/>
</dbReference>
<dbReference type="SUPFAM" id="SSF56219">
    <property type="entry name" value="DNase I-like"/>
    <property type="match status" value="1"/>
</dbReference>
<evidence type="ECO:0000256" key="5">
    <source>
        <dbReference type="ARBA" id="ARBA00023273"/>
    </source>
</evidence>
<reference evidence="8" key="1">
    <citation type="submission" date="2022-01" db="EMBL/GenBank/DDBJ databases">
        <authorList>
            <person name="King R."/>
        </authorList>
    </citation>
    <scope>NUCLEOTIDE SEQUENCE</scope>
</reference>
<dbReference type="OrthoDB" id="2248459at2759"/>
<name>A0A9P0GME9_9CUCU</name>
<comment type="subcellular location">
    <subcellularLocation>
        <location evidence="1">Cell projection</location>
        <location evidence="1">Cilium</location>
    </subcellularLocation>
</comment>
<evidence type="ECO:0000313" key="9">
    <source>
        <dbReference type="Proteomes" id="UP001153636"/>
    </source>
</evidence>
<sequence>MNSKNKLTKKAGFASFVLPRKPSNKVGISITRSQSAKEPHMDHIIISEVTNDLAISRRPLSFDRKRNKMPGNNTLGITNLDRHNSLSDSNICAAEYSDNSQDDQIKEKSISHEHLLESKGLNTHYLIPISKARQRNFLQGRIGANSLLGPNELDRMCPNREITIFVGTWNMNGHSPPKELNDFVLPVSMEHVPDILSFGTQESSSERFEWEVSLQETIGPSHLLLHSVSLGTLHLATFIRRDLIWYVSIPEESSLSVRPGSAFRTKGAVATSFMIFGTSFLFVTAHLTAHEEKVKERVSDVKKIVHCMDLPKVLPCKNKSQDITQNFDYVFWFGDLNFRLATPRAKVLEWLSKTSFPLPAHLPHGYMHHDQLCSVLSDGAAFRGFHEAKITFPPTYKYDPGTQEFDSSSKNRTPAYTDRILYKQKHNRRFSGISENPPLQCLIYDSVPSITTSDHKPVWGVFKAHLRPGLDTIPLSAGLFNRDVYLEGLKRRATTLNSIKDNATICSVQ</sequence>
<dbReference type="Pfam" id="PF22669">
    <property type="entry name" value="Exo_endo_phos2"/>
    <property type="match status" value="1"/>
</dbReference>
<keyword evidence="9" id="KW-1185">Reference proteome</keyword>
<dbReference type="InterPro" id="IPR000300">
    <property type="entry name" value="IPPc"/>
</dbReference>
<evidence type="ECO:0000256" key="2">
    <source>
        <dbReference type="ARBA" id="ARBA00013044"/>
    </source>
</evidence>
<dbReference type="FunFam" id="3.60.10.10:FF:000039">
    <property type="entry name" value="72 kDa inositol polyphosphate 5-phosphatase"/>
    <property type="match status" value="1"/>
</dbReference>
<dbReference type="PANTHER" id="PTHR47039:SF1">
    <property type="entry name" value="INOSITOL POLYPHOSPHATE 5-PHOSPHATASE E"/>
    <property type="match status" value="1"/>
</dbReference>
<dbReference type="InterPro" id="IPR036691">
    <property type="entry name" value="Endo/exonu/phosph_ase_sf"/>
</dbReference>
<dbReference type="GO" id="GO:0046856">
    <property type="term" value="P:phosphatidylinositol dephosphorylation"/>
    <property type="evidence" value="ECO:0007669"/>
    <property type="project" value="InterPro"/>
</dbReference>
<dbReference type="GO" id="GO:0004439">
    <property type="term" value="F:phosphatidylinositol-4,5-bisphosphate 5-phosphatase activity"/>
    <property type="evidence" value="ECO:0007669"/>
    <property type="project" value="UniProtKB-EC"/>
</dbReference>
<organism evidence="8 9">
    <name type="scientific">Psylliodes chrysocephalus</name>
    <dbReference type="NCBI Taxonomy" id="3402493"/>
    <lineage>
        <taxon>Eukaryota</taxon>
        <taxon>Metazoa</taxon>
        <taxon>Ecdysozoa</taxon>
        <taxon>Arthropoda</taxon>
        <taxon>Hexapoda</taxon>
        <taxon>Insecta</taxon>
        <taxon>Pterygota</taxon>
        <taxon>Neoptera</taxon>
        <taxon>Endopterygota</taxon>
        <taxon>Coleoptera</taxon>
        <taxon>Polyphaga</taxon>
        <taxon>Cucujiformia</taxon>
        <taxon>Chrysomeloidea</taxon>
        <taxon>Chrysomelidae</taxon>
        <taxon>Galerucinae</taxon>
        <taxon>Alticini</taxon>
        <taxon>Psylliodes</taxon>
    </lineage>
</organism>
<proteinExistence type="predicted"/>
<evidence type="ECO:0000313" key="8">
    <source>
        <dbReference type="EMBL" id="CAH1114293.1"/>
    </source>
</evidence>
<dbReference type="GO" id="GO:0005929">
    <property type="term" value="C:cilium"/>
    <property type="evidence" value="ECO:0007669"/>
    <property type="project" value="UniProtKB-SubCell"/>
</dbReference>
<evidence type="ECO:0000256" key="3">
    <source>
        <dbReference type="ARBA" id="ARBA00022801"/>
    </source>
</evidence>
<evidence type="ECO:0000256" key="1">
    <source>
        <dbReference type="ARBA" id="ARBA00004138"/>
    </source>
</evidence>
<dbReference type="EC" id="3.1.3.36" evidence="2"/>
<keyword evidence="5" id="KW-0966">Cell projection</keyword>
<accession>A0A9P0GME9</accession>
<dbReference type="InterPro" id="IPR053321">
    <property type="entry name" value="IPP-5-Phosphatase_Type_IV"/>
</dbReference>
<feature type="domain" description="Inositol polyphosphate-related phosphatase" evidence="7">
    <location>
        <begin position="160"/>
        <end position="470"/>
    </location>
</feature>
<keyword evidence="4" id="KW-0443">Lipid metabolism</keyword>
<protein>
    <recommendedName>
        <fullName evidence="2">phosphoinositide 5-phosphatase</fullName>
        <ecNumber evidence="2">3.1.3.36</ecNumber>
    </recommendedName>
    <alternativeName>
        <fullName evidence="6">Phosphatidylinositol 4,5-bisphosphate 5-phosphatase</fullName>
    </alternativeName>
</protein>
<dbReference type="SMART" id="SM00128">
    <property type="entry name" value="IPPc"/>
    <property type="match status" value="1"/>
</dbReference>